<proteinExistence type="predicted"/>
<name>A0A1X7V6B5_AMPQE</name>
<sequence>MRKLDIQYITRVNSLLYLCQLIWLVMSLLIYLKPLPKTLPSPVTTEEATADCLPNPEGVLSTSGTMSPAVIESANESVREARKAQANK</sequence>
<accession>A0A1X7V6B5</accession>
<protein>
    <submittedName>
        <fullName evidence="2">Uncharacterized protein</fullName>
    </submittedName>
</protein>
<keyword evidence="1" id="KW-0812">Transmembrane</keyword>
<reference evidence="2" key="1">
    <citation type="submission" date="2017-05" db="UniProtKB">
        <authorList>
            <consortium name="EnsemblMetazoa"/>
        </authorList>
    </citation>
    <scope>IDENTIFICATION</scope>
</reference>
<dbReference type="EnsemblMetazoa" id="Aqu2.1.35359_001">
    <property type="protein sequence ID" value="Aqu2.1.35359_001"/>
    <property type="gene ID" value="Aqu2.1.35359"/>
</dbReference>
<keyword evidence="1" id="KW-1133">Transmembrane helix</keyword>
<keyword evidence="1" id="KW-0472">Membrane</keyword>
<dbReference type="InParanoid" id="A0A1X7V6B5"/>
<feature type="transmembrane region" description="Helical" evidence="1">
    <location>
        <begin position="12"/>
        <end position="32"/>
    </location>
</feature>
<dbReference type="AlphaFoldDB" id="A0A1X7V6B5"/>
<evidence type="ECO:0000313" key="2">
    <source>
        <dbReference type="EnsemblMetazoa" id="Aqu2.1.35359_001"/>
    </source>
</evidence>
<organism evidence="2">
    <name type="scientific">Amphimedon queenslandica</name>
    <name type="common">Sponge</name>
    <dbReference type="NCBI Taxonomy" id="400682"/>
    <lineage>
        <taxon>Eukaryota</taxon>
        <taxon>Metazoa</taxon>
        <taxon>Porifera</taxon>
        <taxon>Demospongiae</taxon>
        <taxon>Heteroscleromorpha</taxon>
        <taxon>Haplosclerida</taxon>
        <taxon>Niphatidae</taxon>
        <taxon>Amphimedon</taxon>
    </lineage>
</organism>
<evidence type="ECO:0000256" key="1">
    <source>
        <dbReference type="SAM" id="Phobius"/>
    </source>
</evidence>